<dbReference type="GO" id="GO:0035556">
    <property type="term" value="P:intracellular signal transduction"/>
    <property type="evidence" value="ECO:0007669"/>
    <property type="project" value="InterPro"/>
</dbReference>
<dbReference type="GO" id="GO:0001653">
    <property type="term" value="F:peptide receptor activity"/>
    <property type="evidence" value="ECO:0007669"/>
    <property type="project" value="TreeGrafter"/>
</dbReference>
<dbReference type="SMART" id="SM00044">
    <property type="entry name" value="CYCc"/>
    <property type="match status" value="1"/>
</dbReference>
<evidence type="ECO:0000256" key="2">
    <source>
        <dbReference type="ARBA" id="ARBA00023239"/>
    </source>
</evidence>
<keyword evidence="3" id="KW-0812">Transmembrane</keyword>
<dbReference type="AlphaFoldDB" id="A0A9K3LK04"/>
<evidence type="ECO:0000256" key="3">
    <source>
        <dbReference type="SAM" id="Phobius"/>
    </source>
</evidence>
<feature type="transmembrane region" description="Helical" evidence="3">
    <location>
        <begin position="12"/>
        <end position="31"/>
    </location>
</feature>
<dbReference type="GO" id="GO:0005886">
    <property type="term" value="C:plasma membrane"/>
    <property type="evidence" value="ECO:0007669"/>
    <property type="project" value="TreeGrafter"/>
</dbReference>
<accession>A0A9K3LK04</accession>
<dbReference type="CDD" id="cd07302">
    <property type="entry name" value="CHD"/>
    <property type="match status" value="1"/>
</dbReference>
<feature type="transmembrane region" description="Helical" evidence="3">
    <location>
        <begin position="43"/>
        <end position="61"/>
    </location>
</feature>
<protein>
    <submittedName>
        <fullName evidence="6">PAS domain containing protein</fullName>
    </submittedName>
</protein>
<name>A0A9K3LK04_9STRA</name>
<organism evidence="6 7">
    <name type="scientific">Nitzschia inconspicua</name>
    <dbReference type="NCBI Taxonomy" id="303405"/>
    <lineage>
        <taxon>Eukaryota</taxon>
        <taxon>Sar</taxon>
        <taxon>Stramenopiles</taxon>
        <taxon>Ochrophyta</taxon>
        <taxon>Bacillariophyta</taxon>
        <taxon>Bacillariophyceae</taxon>
        <taxon>Bacillariophycidae</taxon>
        <taxon>Bacillariales</taxon>
        <taxon>Bacillariaceae</taxon>
        <taxon>Nitzschia</taxon>
    </lineage>
</organism>
<reference evidence="6" key="1">
    <citation type="journal article" date="2021" name="Sci. Rep.">
        <title>Diploid genomic architecture of Nitzschia inconspicua, an elite biomass production diatom.</title>
        <authorList>
            <person name="Oliver A."/>
            <person name="Podell S."/>
            <person name="Pinowska A."/>
            <person name="Traller J.C."/>
            <person name="Smith S.R."/>
            <person name="McClure R."/>
            <person name="Beliaev A."/>
            <person name="Bohutskyi P."/>
            <person name="Hill E.A."/>
            <person name="Rabines A."/>
            <person name="Zheng H."/>
            <person name="Allen L.Z."/>
            <person name="Kuo A."/>
            <person name="Grigoriev I.V."/>
            <person name="Allen A.E."/>
            <person name="Hazlebeck D."/>
            <person name="Allen E.E."/>
        </authorList>
    </citation>
    <scope>NUCLEOTIDE SEQUENCE</scope>
    <source>
        <strain evidence="6">Hildebrandi</strain>
    </source>
</reference>
<evidence type="ECO:0000256" key="1">
    <source>
        <dbReference type="ARBA" id="ARBA00022741"/>
    </source>
</evidence>
<dbReference type="PANTHER" id="PTHR11920:SF335">
    <property type="entry name" value="GUANYLATE CYCLASE"/>
    <property type="match status" value="1"/>
</dbReference>
<feature type="domain" description="Guanylate cyclase" evidence="4">
    <location>
        <begin position="279"/>
        <end position="427"/>
    </location>
</feature>
<dbReference type="GO" id="GO:0007168">
    <property type="term" value="P:receptor guanylyl cyclase signaling pathway"/>
    <property type="evidence" value="ECO:0007669"/>
    <property type="project" value="TreeGrafter"/>
</dbReference>
<dbReference type="GO" id="GO:0004016">
    <property type="term" value="F:adenylate cyclase activity"/>
    <property type="evidence" value="ECO:0007669"/>
    <property type="project" value="TreeGrafter"/>
</dbReference>
<dbReference type="EMBL" id="JAGRRH010000010">
    <property type="protein sequence ID" value="KAG7363090.1"/>
    <property type="molecule type" value="Genomic_DNA"/>
</dbReference>
<keyword evidence="7" id="KW-1185">Reference proteome</keyword>
<dbReference type="GO" id="GO:0000166">
    <property type="term" value="F:nucleotide binding"/>
    <property type="evidence" value="ECO:0007669"/>
    <property type="project" value="UniProtKB-KW"/>
</dbReference>
<dbReference type="PROSITE" id="PS50125">
    <property type="entry name" value="GUANYLATE_CYCLASE_2"/>
    <property type="match status" value="1"/>
</dbReference>
<comment type="caution">
    <text evidence="6">The sequence shown here is derived from an EMBL/GenBank/DDBJ whole genome shotgun (WGS) entry which is preliminary data.</text>
</comment>
<keyword evidence="2" id="KW-0456">Lyase</keyword>
<dbReference type="Pfam" id="PF00211">
    <property type="entry name" value="Guanylate_cyc"/>
    <property type="match status" value="1"/>
</dbReference>
<feature type="transmembrane region" description="Helical" evidence="3">
    <location>
        <begin position="182"/>
        <end position="202"/>
    </location>
</feature>
<dbReference type="InterPro" id="IPR050401">
    <property type="entry name" value="Cyclic_nucleotide_synthase"/>
</dbReference>
<gene>
    <name evidence="6" type="ORF">IV203_026450</name>
</gene>
<proteinExistence type="predicted"/>
<dbReference type="GO" id="GO:0004383">
    <property type="term" value="F:guanylate cyclase activity"/>
    <property type="evidence" value="ECO:0007669"/>
    <property type="project" value="TreeGrafter"/>
</dbReference>
<dbReference type="InterPro" id="IPR002073">
    <property type="entry name" value="PDEase_catalytic_dom"/>
</dbReference>
<evidence type="ECO:0000313" key="7">
    <source>
        <dbReference type="Proteomes" id="UP000693970"/>
    </source>
</evidence>
<feature type="domain" description="PDEase" evidence="5">
    <location>
        <begin position="577"/>
        <end position="696"/>
    </location>
</feature>
<keyword evidence="3" id="KW-0472">Membrane</keyword>
<dbReference type="Proteomes" id="UP000693970">
    <property type="component" value="Unassembled WGS sequence"/>
</dbReference>
<keyword evidence="3" id="KW-1133">Transmembrane helix</keyword>
<dbReference type="Pfam" id="PF00233">
    <property type="entry name" value="PDEase_I"/>
    <property type="match status" value="1"/>
</dbReference>
<evidence type="ECO:0000259" key="4">
    <source>
        <dbReference type="PROSITE" id="PS50125"/>
    </source>
</evidence>
<dbReference type="PANTHER" id="PTHR11920">
    <property type="entry name" value="GUANYLYL CYCLASE"/>
    <property type="match status" value="1"/>
</dbReference>
<dbReference type="GO" id="GO:0004114">
    <property type="term" value="F:3',5'-cyclic-nucleotide phosphodiesterase activity"/>
    <property type="evidence" value="ECO:0007669"/>
    <property type="project" value="InterPro"/>
</dbReference>
<dbReference type="PROSITE" id="PS51845">
    <property type="entry name" value="PDEASE_I_2"/>
    <property type="match status" value="1"/>
</dbReference>
<keyword evidence="1" id="KW-0547">Nucleotide-binding</keyword>
<dbReference type="InterPro" id="IPR001054">
    <property type="entry name" value="A/G_cyclase"/>
</dbReference>
<reference evidence="6" key="2">
    <citation type="submission" date="2021-04" db="EMBL/GenBank/DDBJ databases">
        <authorList>
            <person name="Podell S."/>
        </authorList>
    </citation>
    <scope>NUCLEOTIDE SEQUENCE</scope>
    <source>
        <strain evidence="6">Hildebrandi</strain>
    </source>
</reference>
<sequence length="696" mass="77407">MRNSNWMLISEKVVLGSTLITSLDILIPVLYPVVSSIIDQDAPFGGVVGMVGGVTSWNRILSLPKMTETTSLIVVVKDVKECIANESEHSVFSILLEGDSSVGHAGASTYLGTGDWHDPRYDTMGPYFELSDGLDYRGIILLKSSSSSPQSCNSTFPRIPSYRLFVYPTSKLHGNSKAGRSLFYPMVALGVGIVILLVFGFFDWHMRRQYALVSQQAIQSQEIITSMFPASIHDSFNLTGEENWAKFGTDGDNDNVQKQVTAVSHRIFQSEPPIHCLRSFLTHDLPTSTHHSTMSQSETMHSMTSQCKRANPSVQVALETLYTNFDKIAKKRSVFKVETVGNCYIAITGLPEAQPNHAVIMSKFPKESMQRMSELVKKLEVTLGPDTGELCLRCGLHSGPITAGVLRGEKSRFQLLGDTVNFASRMESTGQPNKIQCSQATADLLIAAGKQHWVVPRDGLYEPQFWQDDDDNIDVEGEYDGFEDVSRKERLVEWNVEILGDLLRQIVAHRQTNKAIISNHGEDFVVLNKDGQSALDEISEILSLGSGPVHQHLGASSYWNIDPTTVVLPKGVEKQLKHASHVLNSVQKLLKRVILAEQERVDSATSDSYATKIASDPLTQFSIVFSALIHDVDHSGVPNGQLIKEEAHVATLYNNKSVAEQNSLDLDFELLMDPRYKDLQRCIFCSREELHRFEIF</sequence>
<evidence type="ECO:0000259" key="5">
    <source>
        <dbReference type="PROSITE" id="PS51845"/>
    </source>
</evidence>
<evidence type="ECO:0000313" key="6">
    <source>
        <dbReference type="EMBL" id="KAG7363090.1"/>
    </source>
</evidence>
<dbReference type="OrthoDB" id="6353733at2759"/>